<dbReference type="EMBL" id="JBHRZH010000051">
    <property type="protein sequence ID" value="MFC3766356.1"/>
    <property type="molecule type" value="Genomic_DNA"/>
</dbReference>
<reference evidence="3" key="1">
    <citation type="journal article" date="2019" name="Int. J. Syst. Evol. Microbiol.">
        <title>The Global Catalogue of Microorganisms (GCM) 10K type strain sequencing project: providing services to taxonomists for standard genome sequencing and annotation.</title>
        <authorList>
            <consortium name="The Broad Institute Genomics Platform"/>
            <consortium name="The Broad Institute Genome Sequencing Center for Infectious Disease"/>
            <person name="Wu L."/>
            <person name="Ma J."/>
        </authorList>
    </citation>
    <scope>NUCLEOTIDE SEQUENCE [LARGE SCALE GENOMIC DNA]</scope>
    <source>
        <strain evidence="3">CGMCC 4.7241</strain>
    </source>
</reference>
<gene>
    <name evidence="2" type="ORF">ACFOUW_36390</name>
</gene>
<keyword evidence="3" id="KW-1185">Reference proteome</keyword>
<keyword evidence="1" id="KW-1133">Transmembrane helix</keyword>
<keyword evidence="1" id="KW-0472">Membrane</keyword>
<name>A0ABV7YNQ9_9ACTN</name>
<dbReference type="Proteomes" id="UP001595699">
    <property type="component" value="Unassembled WGS sequence"/>
</dbReference>
<comment type="caution">
    <text evidence="2">The sequence shown here is derived from an EMBL/GenBank/DDBJ whole genome shotgun (WGS) entry which is preliminary data.</text>
</comment>
<feature type="transmembrane region" description="Helical" evidence="1">
    <location>
        <begin position="32"/>
        <end position="53"/>
    </location>
</feature>
<proteinExistence type="predicted"/>
<evidence type="ECO:0000313" key="3">
    <source>
        <dbReference type="Proteomes" id="UP001595699"/>
    </source>
</evidence>
<evidence type="ECO:0000313" key="2">
    <source>
        <dbReference type="EMBL" id="MFC3766356.1"/>
    </source>
</evidence>
<dbReference type="RefSeq" id="WP_239553847.1">
    <property type="nucleotide sequence ID" value="NZ_JAFBCM010000001.1"/>
</dbReference>
<keyword evidence="1" id="KW-0812">Transmembrane</keyword>
<evidence type="ECO:0000256" key="1">
    <source>
        <dbReference type="SAM" id="Phobius"/>
    </source>
</evidence>
<organism evidence="2 3">
    <name type="scientific">Tenggerimyces flavus</name>
    <dbReference type="NCBI Taxonomy" id="1708749"/>
    <lineage>
        <taxon>Bacteria</taxon>
        <taxon>Bacillati</taxon>
        <taxon>Actinomycetota</taxon>
        <taxon>Actinomycetes</taxon>
        <taxon>Propionibacteriales</taxon>
        <taxon>Nocardioidaceae</taxon>
        <taxon>Tenggerimyces</taxon>
    </lineage>
</organism>
<protein>
    <submittedName>
        <fullName evidence="2">Uncharacterized protein</fullName>
    </submittedName>
</protein>
<sequence>MKDATKENKVLRVIAGLHARLLNARSGERGDMVGWVLITVMTAALIAALWLFLGPQLTQLLQDALNKARGSVPG</sequence>
<accession>A0ABV7YNQ9</accession>